<gene>
    <name evidence="1" type="ORF">SAMN04488085_101327</name>
</gene>
<dbReference type="EMBL" id="FOSW01000001">
    <property type="protein sequence ID" value="SFK38570.1"/>
    <property type="molecule type" value="Genomic_DNA"/>
</dbReference>
<dbReference type="RefSeq" id="WP_177212585.1">
    <property type="nucleotide sequence ID" value="NZ_FOSW01000001.1"/>
</dbReference>
<keyword evidence="2" id="KW-1185">Reference proteome</keyword>
<name>A0A1I3Z3I6_9ACTN</name>
<dbReference type="Proteomes" id="UP000199152">
    <property type="component" value="Unassembled WGS sequence"/>
</dbReference>
<reference evidence="2" key="1">
    <citation type="submission" date="2016-10" db="EMBL/GenBank/DDBJ databases">
        <authorList>
            <person name="Varghese N."/>
            <person name="Submissions S."/>
        </authorList>
    </citation>
    <scope>NUCLEOTIDE SEQUENCE [LARGE SCALE GENOMIC DNA]</scope>
    <source>
        <strain evidence="2">DSM 45317</strain>
    </source>
</reference>
<protein>
    <submittedName>
        <fullName evidence="1">Uncharacterized protein</fullName>
    </submittedName>
</protein>
<dbReference type="AlphaFoldDB" id="A0A1I3Z3I6"/>
<proteinExistence type="predicted"/>
<sequence length="49" mass="5361">MTVEPRAPDGDLDAWAERIATEAPKLTAAQRKRLRVLLRPPARRPAGAA</sequence>
<dbReference type="STRING" id="504800.SAMN04488085_101327"/>
<accession>A0A1I3Z3I6</accession>
<organism evidence="1 2">
    <name type="scientific">Geodermatophilus ruber</name>
    <dbReference type="NCBI Taxonomy" id="504800"/>
    <lineage>
        <taxon>Bacteria</taxon>
        <taxon>Bacillati</taxon>
        <taxon>Actinomycetota</taxon>
        <taxon>Actinomycetes</taxon>
        <taxon>Geodermatophilales</taxon>
        <taxon>Geodermatophilaceae</taxon>
        <taxon>Geodermatophilus</taxon>
    </lineage>
</organism>
<dbReference type="InParanoid" id="A0A1I3Z3I6"/>
<evidence type="ECO:0000313" key="2">
    <source>
        <dbReference type="Proteomes" id="UP000199152"/>
    </source>
</evidence>
<evidence type="ECO:0000313" key="1">
    <source>
        <dbReference type="EMBL" id="SFK38570.1"/>
    </source>
</evidence>